<dbReference type="RefSeq" id="WP_320422711.1">
    <property type="nucleotide sequence ID" value="NZ_JAXCLA010000003.1"/>
</dbReference>
<dbReference type="InterPro" id="IPR004274">
    <property type="entry name" value="FCP1_dom"/>
</dbReference>
<evidence type="ECO:0000313" key="2">
    <source>
        <dbReference type="EMBL" id="MDY0744799.1"/>
    </source>
</evidence>
<dbReference type="EMBL" id="JAXCLA010000003">
    <property type="protein sequence ID" value="MDY0744799.1"/>
    <property type="molecule type" value="Genomic_DNA"/>
</dbReference>
<comment type="caution">
    <text evidence="2">The sequence shown here is derived from an EMBL/GenBank/DDBJ whole genome shotgun (WGS) entry which is preliminary data.</text>
</comment>
<sequence length="252" mass="27826">MDAKRISDQLRLAFKDSGLTIWEVARRAELPVAEVAKVLGHAKWPPVDLVEAVGHALGLELAFVEAQTRHLVSAPRTVIDEAVACVAPEALVHPVGGGVKVLALDLEATLISDPASARARPGLYEFLEAIHGLFESVVLFTTLPELKFRELALALMQEQSVPPWFVAATFVRWSGLTKDLNFIPFITAEEALLVDDMAQVVHPGQEQQWVRVRSYVPPFDEHDDELQRVLEELVDRVVGRAPVGVHQHAPHD</sequence>
<protein>
    <submittedName>
        <fullName evidence="2">NIF family HAD-type phosphatase</fullName>
    </submittedName>
</protein>
<accession>A0ABU5DET4</accession>
<dbReference type="InterPro" id="IPR023214">
    <property type="entry name" value="HAD_sf"/>
</dbReference>
<evidence type="ECO:0000259" key="1">
    <source>
        <dbReference type="Pfam" id="PF03031"/>
    </source>
</evidence>
<gene>
    <name evidence="2" type="ORF">SNE35_09785</name>
</gene>
<keyword evidence="3" id="KW-1185">Reference proteome</keyword>
<organism evidence="2 3">
    <name type="scientific">Roseateles agri</name>
    <dbReference type="NCBI Taxonomy" id="3098619"/>
    <lineage>
        <taxon>Bacteria</taxon>
        <taxon>Pseudomonadati</taxon>
        <taxon>Pseudomonadota</taxon>
        <taxon>Betaproteobacteria</taxon>
        <taxon>Burkholderiales</taxon>
        <taxon>Sphaerotilaceae</taxon>
        <taxon>Roseateles</taxon>
    </lineage>
</organism>
<reference evidence="2 3" key="1">
    <citation type="submission" date="2023-11" db="EMBL/GenBank/DDBJ databases">
        <title>Paucibacter sp. nov., isolated from fresh soil in Korea.</title>
        <authorList>
            <person name="Le N.T.T."/>
        </authorList>
    </citation>
    <scope>NUCLEOTIDE SEQUENCE [LARGE SCALE GENOMIC DNA]</scope>
    <source>
        <strain evidence="2 3">R3-3</strain>
    </source>
</reference>
<feature type="domain" description="FCP1 homology" evidence="1">
    <location>
        <begin position="100"/>
        <end position="233"/>
    </location>
</feature>
<name>A0ABU5DET4_9BURK</name>
<proteinExistence type="predicted"/>
<dbReference type="Proteomes" id="UP001285263">
    <property type="component" value="Unassembled WGS sequence"/>
</dbReference>
<dbReference type="Gene3D" id="3.40.50.1000">
    <property type="entry name" value="HAD superfamily/HAD-like"/>
    <property type="match status" value="1"/>
</dbReference>
<dbReference type="SUPFAM" id="SSF56784">
    <property type="entry name" value="HAD-like"/>
    <property type="match status" value="1"/>
</dbReference>
<dbReference type="Pfam" id="PF03031">
    <property type="entry name" value="NIF"/>
    <property type="match status" value="1"/>
</dbReference>
<evidence type="ECO:0000313" key="3">
    <source>
        <dbReference type="Proteomes" id="UP001285263"/>
    </source>
</evidence>
<dbReference type="InterPro" id="IPR036412">
    <property type="entry name" value="HAD-like_sf"/>
</dbReference>